<feature type="signal peptide" evidence="8">
    <location>
        <begin position="1"/>
        <end position="27"/>
    </location>
</feature>
<dbReference type="PANTHER" id="PTHR11705">
    <property type="entry name" value="PROTEASE FAMILY M14 CARBOXYPEPTIDASE A,B"/>
    <property type="match status" value="1"/>
</dbReference>
<evidence type="ECO:0000313" key="11">
    <source>
        <dbReference type="Proteomes" id="UP000273675"/>
    </source>
</evidence>
<dbReference type="SUPFAM" id="SSF53187">
    <property type="entry name" value="Zn-dependent exopeptidases"/>
    <property type="match status" value="1"/>
</dbReference>
<keyword evidence="6" id="KW-0482">Metalloprotease</keyword>
<organism evidence="10 11">
    <name type="scientific">Maricaulis maris</name>
    <dbReference type="NCBI Taxonomy" id="74318"/>
    <lineage>
        <taxon>Bacteria</taxon>
        <taxon>Pseudomonadati</taxon>
        <taxon>Pseudomonadota</taxon>
        <taxon>Alphaproteobacteria</taxon>
        <taxon>Maricaulales</taxon>
        <taxon>Maricaulaceae</taxon>
        <taxon>Maricaulis</taxon>
    </lineage>
</organism>
<dbReference type="GO" id="GO:0005615">
    <property type="term" value="C:extracellular space"/>
    <property type="evidence" value="ECO:0007669"/>
    <property type="project" value="TreeGrafter"/>
</dbReference>
<dbReference type="GO" id="GO:0006508">
    <property type="term" value="P:proteolysis"/>
    <property type="evidence" value="ECO:0007669"/>
    <property type="project" value="UniProtKB-KW"/>
</dbReference>
<feature type="domain" description="Peptidase M14" evidence="9">
    <location>
        <begin position="54"/>
        <end position="388"/>
    </location>
</feature>
<protein>
    <submittedName>
        <fullName evidence="10">Zinc carboxypeptidase</fullName>
    </submittedName>
</protein>
<dbReference type="SUPFAM" id="SSF52317">
    <property type="entry name" value="Class I glutamine amidotransferase-like"/>
    <property type="match status" value="1"/>
</dbReference>
<evidence type="ECO:0000256" key="1">
    <source>
        <dbReference type="ARBA" id="ARBA00001947"/>
    </source>
</evidence>
<feature type="chain" id="PRO_5019746586" evidence="8">
    <location>
        <begin position="28"/>
        <end position="893"/>
    </location>
</feature>
<dbReference type="Proteomes" id="UP000273675">
    <property type="component" value="Unassembled WGS sequence"/>
</dbReference>
<evidence type="ECO:0000256" key="2">
    <source>
        <dbReference type="ARBA" id="ARBA00005988"/>
    </source>
</evidence>
<keyword evidence="10" id="KW-0121">Carboxypeptidase</keyword>
<evidence type="ECO:0000256" key="8">
    <source>
        <dbReference type="SAM" id="SignalP"/>
    </source>
</evidence>
<keyword evidence="4" id="KW-0378">Hydrolase</keyword>
<dbReference type="CDD" id="cd06238">
    <property type="entry name" value="M14-like"/>
    <property type="match status" value="1"/>
</dbReference>
<comment type="caution">
    <text evidence="7">Lacks conserved residue(s) required for the propagation of feature annotation.</text>
</comment>
<evidence type="ECO:0000256" key="5">
    <source>
        <dbReference type="ARBA" id="ARBA00022833"/>
    </source>
</evidence>
<dbReference type="GO" id="GO:0008270">
    <property type="term" value="F:zinc ion binding"/>
    <property type="evidence" value="ECO:0007669"/>
    <property type="project" value="InterPro"/>
</dbReference>
<proteinExistence type="inferred from homology"/>
<evidence type="ECO:0000259" key="9">
    <source>
        <dbReference type="PROSITE" id="PS52035"/>
    </source>
</evidence>
<dbReference type="Gene3D" id="3.40.50.880">
    <property type="match status" value="1"/>
</dbReference>
<dbReference type="EMBL" id="RBIM01000005">
    <property type="protein sequence ID" value="RKQ96109.1"/>
    <property type="molecule type" value="Genomic_DNA"/>
</dbReference>
<dbReference type="PROSITE" id="PS52035">
    <property type="entry name" value="PEPTIDASE_M14"/>
    <property type="match status" value="1"/>
</dbReference>
<evidence type="ECO:0000256" key="3">
    <source>
        <dbReference type="ARBA" id="ARBA00022670"/>
    </source>
</evidence>
<accession>A0A495D2V6</accession>
<dbReference type="PANTHER" id="PTHR11705:SF143">
    <property type="entry name" value="SLL0236 PROTEIN"/>
    <property type="match status" value="1"/>
</dbReference>
<dbReference type="SMART" id="SM00631">
    <property type="entry name" value="Zn_pept"/>
    <property type="match status" value="1"/>
</dbReference>
<keyword evidence="8" id="KW-0732">Signal</keyword>
<evidence type="ECO:0000256" key="4">
    <source>
        <dbReference type="ARBA" id="ARBA00022801"/>
    </source>
</evidence>
<keyword evidence="3" id="KW-0645">Protease</keyword>
<dbReference type="AlphaFoldDB" id="A0A495D2V6"/>
<keyword evidence="5" id="KW-0862">Zinc</keyword>
<evidence type="ECO:0000256" key="6">
    <source>
        <dbReference type="ARBA" id="ARBA00023049"/>
    </source>
</evidence>
<evidence type="ECO:0000256" key="7">
    <source>
        <dbReference type="PROSITE-ProRule" id="PRU01379"/>
    </source>
</evidence>
<name>A0A495D2V6_9PROT</name>
<reference evidence="10 11" key="1">
    <citation type="submission" date="2018-10" db="EMBL/GenBank/DDBJ databases">
        <title>Genomic Encyclopedia of Type Strains, Phase IV (KMG-IV): sequencing the most valuable type-strain genomes for metagenomic binning, comparative biology and taxonomic classification.</title>
        <authorList>
            <person name="Goeker M."/>
        </authorList>
    </citation>
    <scope>NUCLEOTIDE SEQUENCE [LARGE SCALE GENOMIC DNA]</scope>
    <source>
        <strain evidence="10 11">DSM 4734</strain>
    </source>
</reference>
<comment type="similarity">
    <text evidence="2 7">Belongs to the peptidase M14 family.</text>
</comment>
<dbReference type="InterPro" id="IPR029062">
    <property type="entry name" value="Class_I_gatase-like"/>
</dbReference>
<dbReference type="GO" id="GO:0004181">
    <property type="term" value="F:metallocarboxypeptidase activity"/>
    <property type="evidence" value="ECO:0007669"/>
    <property type="project" value="InterPro"/>
</dbReference>
<comment type="cofactor">
    <cofactor evidence="1">
        <name>Zn(2+)</name>
        <dbReference type="ChEBI" id="CHEBI:29105"/>
    </cofactor>
</comment>
<gene>
    <name evidence="10" type="ORF">C7435_2361</name>
</gene>
<dbReference type="Gene3D" id="3.40.630.10">
    <property type="entry name" value="Zn peptidases"/>
    <property type="match status" value="1"/>
</dbReference>
<dbReference type="Pfam" id="PF00246">
    <property type="entry name" value="Peptidase_M14"/>
    <property type="match status" value="1"/>
</dbReference>
<evidence type="ECO:0000313" key="10">
    <source>
        <dbReference type="EMBL" id="RKQ96109.1"/>
    </source>
</evidence>
<comment type="caution">
    <text evidence="10">The sequence shown here is derived from an EMBL/GenBank/DDBJ whole genome shotgun (WGS) entry which is preliminary data.</text>
</comment>
<dbReference type="InterPro" id="IPR000834">
    <property type="entry name" value="Peptidase_M14"/>
</dbReference>
<sequence>MIPGGSMYRAILAASLAFFTVSGGAFAQSTPFETRYDPAIPDARAAFGYEFGEEITPPQDAVDYLYALEAAAPDRVEVVEYARSWEGRPLVYAVIAAPDVLARADEIRSGLASLADPRGLDAASRDRLIADLPAVVWLSYGVHGNEISSTDAGLRTAYHLVAAQGDPMVESIFDNTIVVIDPTQNPDGRNRFIQSFRAARGLEFSGDRYTAEHDEPWPGGRYNHYLFDLNRDWFARTQPETRGRTDAILDWRPVVVVDAHEMSGDSTYFFAPSAEPFNPEIVQSQRDAQALIGRNHGTWFDRLGYAFFTREVYDAFYPGYGDMWPTLQGAVAMTYEQASARGLAWRRRDGSMLTYADGVNHHFVASLSTAQVVAENRERFLTDFVEFRASAAASVDDPQAMVFSLSGNRWGAERMARNLAAQGIEVGRIAAGTSVCGARFEDGGFLVRFDQPAGRLARTLMEPTTDLPADFMAEQERRRADGLGHELYDVTAWSLPLMNNVDATTCRRTPSIAAEPVEPEMPIERVTTTDSAEWGYVIPWSDAGQARLVAALGQAGIAMRTSGQPFRIGDRRFPSGSVVVPRFGAPADLDALVNRLAAESGARFEGMSSSWVDEGPNPGSDNFRTLRAPRVAMLWDEGTDPTSAGATRYVLERRYNIPVSVIRTGTVGRARLSNYDVLILPEQGYGGLSGALGNSGASAIRDFVSEGGVVVGLGDATRWLASSDVGLIPAQRERAADTPRDGAAGTGPVVDGTVLANEGELRVLEAEAGALPDSSPGALVQVTANPNAWMASGYGGGAAALVTGSDIYAPVSLDDATTALRFAARDELIAGGYLWDEYADQLALKPFVLSTSHGSGQVVAITQSPTTRAYLEGLDLLLLNAVLLGPAHSRALR</sequence>